<gene>
    <name evidence="1" type="primary">Nfu_g_1_003437</name>
</gene>
<dbReference type="AlphaFoldDB" id="A0A1A8LMM2"/>
<dbReference type="EMBL" id="HAEF01008173">
    <property type="protein sequence ID" value="SBR46095.1"/>
    <property type="molecule type" value="Transcribed_RNA"/>
</dbReference>
<reference evidence="1" key="2">
    <citation type="submission" date="2016-06" db="EMBL/GenBank/DDBJ databases">
        <title>The genome of a short-lived fish provides insights into sex chromosome evolution and the genetic control of aging.</title>
        <authorList>
            <person name="Reichwald K."/>
            <person name="Felder M."/>
            <person name="Petzold A."/>
            <person name="Koch P."/>
            <person name="Groth M."/>
            <person name="Platzer M."/>
        </authorList>
    </citation>
    <scope>NUCLEOTIDE SEQUENCE</scope>
    <source>
        <tissue evidence="1">Brain</tissue>
    </source>
</reference>
<evidence type="ECO:0000313" key="1">
    <source>
        <dbReference type="EMBL" id="SBR46095.1"/>
    </source>
</evidence>
<reference evidence="1" key="1">
    <citation type="submission" date="2016-05" db="EMBL/GenBank/DDBJ databases">
        <authorList>
            <person name="Lavstsen T."/>
            <person name="Jespersen J.S."/>
        </authorList>
    </citation>
    <scope>NUCLEOTIDE SEQUENCE</scope>
    <source>
        <tissue evidence="1">Brain</tissue>
    </source>
</reference>
<proteinExistence type="predicted"/>
<organism evidence="1">
    <name type="scientific">Nothobranchius pienaari</name>
    <dbReference type="NCBI Taxonomy" id="704102"/>
    <lineage>
        <taxon>Eukaryota</taxon>
        <taxon>Metazoa</taxon>
        <taxon>Chordata</taxon>
        <taxon>Craniata</taxon>
        <taxon>Vertebrata</taxon>
        <taxon>Euteleostomi</taxon>
        <taxon>Actinopterygii</taxon>
        <taxon>Neopterygii</taxon>
        <taxon>Teleostei</taxon>
        <taxon>Neoteleostei</taxon>
        <taxon>Acanthomorphata</taxon>
        <taxon>Ovalentaria</taxon>
        <taxon>Atherinomorphae</taxon>
        <taxon>Cyprinodontiformes</taxon>
        <taxon>Nothobranchiidae</taxon>
        <taxon>Nothobranchius</taxon>
    </lineage>
</organism>
<feature type="non-terminal residue" evidence="1">
    <location>
        <position position="1"/>
    </location>
</feature>
<protein>
    <submittedName>
        <fullName evidence="1">Uncharacterized protein</fullName>
    </submittedName>
</protein>
<accession>A0A1A8LMM2</accession>
<name>A0A1A8LMM2_9TELE</name>
<sequence>TEFLFLNGSPDVSELIFWTKTAEVAGLGCEKLLVIMWQRWTTFILAWVSMATPTFCQSGDVDWGSGFDIFSTTMSTNSTLNVVGDDPKSMKDSHSSLGFSPSFSPLLQLDAGADECSVHFSTKAAALSRRLKAQKEEVAYLKAMQHGNQAVVENLEQFLGSDLGDRRYEDMIKENIVGIQEDHKSCIEVVEKAEDDLKKQLEGDGLGVFTGMQKIKEQSLVFEDMLRAAADIAGRLERSSQALKSSFTRQLEDIVKIHQ</sequence>